<evidence type="ECO:0000256" key="13">
    <source>
        <dbReference type="RuleBase" id="RU003848"/>
    </source>
</evidence>
<keyword evidence="7 12" id="KW-0406">Ion transport</keyword>
<evidence type="ECO:0000256" key="9">
    <source>
        <dbReference type="ARBA" id="ARBA00023310"/>
    </source>
</evidence>
<dbReference type="InterPro" id="IPR002146">
    <property type="entry name" value="ATP_synth_b/b'su_bac/chlpt"/>
</dbReference>
<accession>U4KLI6</accession>
<evidence type="ECO:0000256" key="4">
    <source>
        <dbReference type="ARBA" id="ARBA00022692"/>
    </source>
</evidence>
<keyword evidence="8 12" id="KW-0472">Membrane</keyword>
<dbReference type="HAMAP" id="MF_01398">
    <property type="entry name" value="ATP_synth_b_bprime"/>
    <property type="match status" value="1"/>
</dbReference>
<dbReference type="HOGENOM" id="CLU_079215_4_0_14"/>
<dbReference type="InterPro" id="IPR005864">
    <property type="entry name" value="ATP_synth_F0_bsu_bac"/>
</dbReference>
<dbReference type="EMBL" id="FO681347">
    <property type="protein sequence ID" value="CCV64814.1"/>
    <property type="molecule type" value="Genomic_DNA"/>
</dbReference>
<organism evidence="14 15">
    <name type="scientific">Alteracholeplasma palmae (strain ATCC 49389 / J233)</name>
    <name type="common">Acholeplasma palmae</name>
    <dbReference type="NCBI Taxonomy" id="1318466"/>
    <lineage>
        <taxon>Bacteria</taxon>
        <taxon>Bacillati</taxon>
        <taxon>Mycoplasmatota</taxon>
        <taxon>Mollicutes</taxon>
        <taxon>Acholeplasmatales</taxon>
        <taxon>Acholeplasmataceae</taxon>
        <taxon>Acholeplasma</taxon>
    </lineage>
</organism>
<keyword evidence="3 12" id="KW-0138">CF(0)</keyword>
<keyword evidence="15" id="KW-1185">Reference proteome</keyword>
<evidence type="ECO:0000256" key="1">
    <source>
        <dbReference type="ARBA" id="ARBA00005513"/>
    </source>
</evidence>
<dbReference type="Pfam" id="PF00430">
    <property type="entry name" value="ATP-synt_B"/>
    <property type="match status" value="1"/>
</dbReference>
<evidence type="ECO:0000256" key="7">
    <source>
        <dbReference type="ARBA" id="ARBA00023065"/>
    </source>
</evidence>
<dbReference type="Proteomes" id="UP000032740">
    <property type="component" value="Chromosome"/>
</dbReference>
<dbReference type="PANTHER" id="PTHR33445">
    <property type="entry name" value="ATP SYNTHASE SUBUNIT B', CHLOROPLASTIC"/>
    <property type="match status" value="1"/>
</dbReference>
<evidence type="ECO:0000256" key="10">
    <source>
        <dbReference type="ARBA" id="ARBA00025198"/>
    </source>
</evidence>
<comment type="function">
    <text evidence="12">Component of the F(0) channel, it forms part of the peripheral stalk, linking F(1) to F(0).</text>
</comment>
<keyword evidence="12" id="KW-1003">Cell membrane</keyword>
<keyword evidence="2 12" id="KW-0813">Transport</keyword>
<proteinExistence type="inferred from homology"/>
<evidence type="ECO:0000256" key="3">
    <source>
        <dbReference type="ARBA" id="ARBA00022547"/>
    </source>
</evidence>
<gene>
    <name evidence="12 14" type="primary">atpF</name>
    <name evidence="14" type="ORF">BN85412370</name>
</gene>
<dbReference type="KEGG" id="apal:BN85412370"/>
<dbReference type="STRING" id="1318466.BN85412370"/>
<protein>
    <recommendedName>
        <fullName evidence="12">ATP synthase subunit b</fullName>
    </recommendedName>
    <alternativeName>
        <fullName evidence="12">ATP synthase F(0) sector subunit b</fullName>
    </alternativeName>
    <alternativeName>
        <fullName evidence="12">ATPase subunit I</fullName>
    </alternativeName>
    <alternativeName>
        <fullName evidence="12">F-type ATPase subunit b</fullName>
        <shortName evidence="12">F-ATPase subunit b</shortName>
    </alternativeName>
</protein>
<dbReference type="GO" id="GO:0046961">
    <property type="term" value="F:proton-transporting ATPase activity, rotational mechanism"/>
    <property type="evidence" value="ECO:0007669"/>
    <property type="project" value="TreeGrafter"/>
</dbReference>
<dbReference type="CDD" id="cd06503">
    <property type="entry name" value="ATP-synt_Fo_b"/>
    <property type="match status" value="1"/>
</dbReference>
<comment type="similarity">
    <text evidence="1 12 13">Belongs to the ATPase B chain family.</text>
</comment>
<name>U4KLI6_ALTPJ</name>
<reference evidence="14 15" key="1">
    <citation type="journal article" date="2013" name="J. Mol. Microbiol. Biotechnol.">
        <title>Analysis of the Complete Genomes of Acholeplasma brassicae , A. palmae and A. laidlawii and Their Comparison to the Obligate Parasites from ' Candidatus Phytoplasma'.</title>
        <authorList>
            <person name="Kube M."/>
            <person name="Siewert C."/>
            <person name="Migdoll A.M."/>
            <person name="Duduk B."/>
            <person name="Holz S."/>
            <person name="Rabus R."/>
            <person name="Seemuller E."/>
            <person name="Mitrovic J."/>
            <person name="Muller I."/>
            <person name="Buttner C."/>
            <person name="Reinhardt R."/>
        </authorList>
    </citation>
    <scope>NUCLEOTIDE SEQUENCE [LARGE SCALE GENOMIC DNA]</scope>
    <source>
        <strain evidence="14 15">J233</strain>
    </source>
</reference>
<dbReference type="RefSeq" id="WP_030003697.1">
    <property type="nucleotide sequence ID" value="NC_022538.1"/>
</dbReference>
<comment type="subcellular location">
    <subcellularLocation>
        <location evidence="12">Cell membrane</location>
        <topology evidence="12">Single-pass membrane protein</topology>
    </subcellularLocation>
    <subcellularLocation>
        <location evidence="11">Endomembrane system</location>
        <topology evidence="11">Single-pass membrane protein</topology>
    </subcellularLocation>
</comment>
<sequence>MEFLDKLIEQLMEELSSIFENWQMIVWQLLATVVLFLVIRFLLWKPITNYLEKRQEALNKELYETKYEKERLQQLKQETVKEYELVKTEAQEIKKALSLEAQEEKEHIIAEARLEAKRRLDQVELDIQQEIRESNDKIKKMIKEVAFSAAEKIVQHEIDGDTYDAMLEELIDESLY</sequence>
<comment type="function">
    <text evidence="10 12">F(1)F(0) ATP synthase produces ATP from ADP in the presence of a proton or sodium gradient. F-type ATPases consist of two structural domains, F(1) containing the extramembraneous catalytic core and F(0) containing the membrane proton channel, linked together by a central stalk and a peripheral stalk. During catalysis, ATP synthesis in the catalytic domain of F(1) is coupled via a rotary mechanism of the central stalk subunits to proton translocation.</text>
</comment>
<dbReference type="OrthoDB" id="399036at2"/>
<dbReference type="GO" id="GO:0046933">
    <property type="term" value="F:proton-transporting ATP synthase activity, rotational mechanism"/>
    <property type="evidence" value="ECO:0007669"/>
    <property type="project" value="UniProtKB-UniRule"/>
</dbReference>
<evidence type="ECO:0000256" key="12">
    <source>
        <dbReference type="HAMAP-Rule" id="MF_01398"/>
    </source>
</evidence>
<keyword evidence="6 12" id="KW-1133">Transmembrane helix</keyword>
<dbReference type="PANTHER" id="PTHR33445:SF2">
    <property type="entry name" value="ATP SYNTHASE SUBUNIT B', CHLOROPLASTIC"/>
    <property type="match status" value="1"/>
</dbReference>
<keyword evidence="5 12" id="KW-0375">Hydrogen ion transport</keyword>
<keyword evidence="9 12" id="KW-0066">ATP synthesis</keyword>
<evidence type="ECO:0000313" key="15">
    <source>
        <dbReference type="Proteomes" id="UP000032740"/>
    </source>
</evidence>
<feature type="transmembrane region" description="Helical" evidence="12">
    <location>
        <begin position="25"/>
        <end position="44"/>
    </location>
</feature>
<evidence type="ECO:0000256" key="2">
    <source>
        <dbReference type="ARBA" id="ARBA00022448"/>
    </source>
</evidence>
<dbReference type="GO" id="GO:0005886">
    <property type="term" value="C:plasma membrane"/>
    <property type="evidence" value="ECO:0007669"/>
    <property type="project" value="UniProtKB-SubCell"/>
</dbReference>
<evidence type="ECO:0000256" key="11">
    <source>
        <dbReference type="ARBA" id="ARBA00037847"/>
    </source>
</evidence>
<evidence type="ECO:0000256" key="5">
    <source>
        <dbReference type="ARBA" id="ARBA00022781"/>
    </source>
</evidence>
<comment type="subunit">
    <text evidence="12">F-type ATPases have 2 components, F(1) - the catalytic core - and F(0) - the membrane proton channel. F(1) has five subunits: alpha(3), beta(3), gamma(1), delta(1), epsilon(1). F(0) has three main subunits: a(1), b(2) and c(10-14). The alpha and beta chains form an alternating ring which encloses part of the gamma chain. F(1) is attached to F(0) by a central stalk formed by the gamma and epsilon chains, while a peripheral stalk is formed by the delta and b chains.</text>
</comment>
<dbReference type="GO" id="GO:0012505">
    <property type="term" value="C:endomembrane system"/>
    <property type="evidence" value="ECO:0007669"/>
    <property type="project" value="UniProtKB-SubCell"/>
</dbReference>
<keyword evidence="4 12" id="KW-0812">Transmembrane</keyword>
<evidence type="ECO:0000256" key="8">
    <source>
        <dbReference type="ARBA" id="ARBA00023136"/>
    </source>
</evidence>
<dbReference type="AlphaFoldDB" id="U4KLI6"/>
<dbReference type="NCBIfam" id="TIGR01144">
    <property type="entry name" value="ATP_synt_b"/>
    <property type="match status" value="1"/>
</dbReference>
<dbReference type="GO" id="GO:0045259">
    <property type="term" value="C:proton-transporting ATP synthase complex"/>
    <property type="evidence" value="ECO:0007669"/>
    <property type="project" value="UniProtKB-KW"/>
</dbReference>
<evidence type="ECO:0000256" key="6">
    <source>
        <dbReference type="ARBA" id="ARBA00022989"/>
    </source>
</evidence>
<evidence type="ECO:0000313" key="14">
    <source>
        <dbReference type="EMBL" id="CCV64814.1"/>
    </source>
</evidence>
<dbReference type="InterPro" id="IPR050059">
    <property type="entry name" value="ATP_synthase_B_chain"/>
</dbReference>